<accession>A0AAD1Z3H0</accession>
<dbReference type="AlphaFoldDB" id="A0AAD1Z3H0"/>
<sequence>MDYRNKVLAWWNSVSSSSKLVYFVAVPLILASGFVVKLDQTPSNGFWSSSTSHSWPPSAASDASISFGNVSVSPQFSLPAAGHALEAQQPVIENEESVTSTGLWKKYSNLERIEAGLARARAMIRAARNKNESLDDPDYVPRGPLHLNANVFHRSYMEMEKRFKIYNYEEGEPPVFHFSSMQGILGMEVPLILASGFVVKLNQVPSNRFWSSSTSHSRPPSAAGDASITFGNVSVSPQFSLPAAGHALEAQQPVIENEESVTSTGLWKKYSNLERIEAGLARARAMIRVARNKNESLDDPDYVPRGPLYLNANVFTGATWKWKNGLRSITMRKENPLFFITVPCRAF</sequence>
<dbReference type="EMBL" id="OU503040">
    <property type="protein sequence ID" value="CAI9762110.1"/>
    <property type="molecule type" value="Genomic_DNA"/>
</dbReference>
<protein>
    <submittedName>
        <fullName evidence="1">Uncharacterized protein</fullName>
    </submittedName>
</protein>
<gene>
    <name evidence="1" type="ORF">FPE_LOCUS9540</name>
</gene>
<organism evidence="1 2">
    <name type="scientific">Fraxinus pennsylvanica</name>
    <dbReference type="NCBI Taxonomy" id="56036"/>
    <lineage>
        <taxon>Eukaryota</taxon>
        <taxon>Viridiplantae</taxon>
        <taxon>Streptophyta</taxon>
        <taxon>Embryophyta</taxon>
        <taxon>Tracheophyta</taxon>
        <taxon>Spermatophyta</taxon>
        <taxon>Magnoliopsida</taxon>
        <taxon>eudicotyledons</taxon>
        <taxon>Gunneridae</taxon>
        <taxon>Pentapetalae</taxon>
        <taxon>asterids</taxon>
        <taxon>lamiids</taxon>
        <taxon>Lamiales</taxon>
        <taxon>Oleaceae</taxon>
        <taxon>Oleeae</taxon>
        <taxon>Fraxinus</taxon>
    </lineage>
</organism>
<name>A0AAD1Z3H0_9LAMI</name>
<dbReference type="Proteomes" id="UP000834106">
    <property type="component" value="Chromosome 5"/>
</dbReference>
<keyword evidence="2" id="KW-1185">Reference proteome</keyword>
<proteinExistence type="predicted"/>
<reference evidence="1" key="1">
    <citation type="submission" date="2023-05" db="EMBL/GenBank/DDBJ databases">
        <authorList>
            <person name="Huff M."/>
        </authorList>
    </citation>
    <scope>NUCLEOTIDE SEQUENCE</scope>
</reference>
<evidence type="ECO:0000313" key="1">
    <source>
        <dbReference type="EMBL" id="CAI9762110.1"/>
    </source>
</evidence>
<evidence type="ECO:0000313" key="2">
    <source>
        <dbReference type="Proteomes" id="UP000834106"/>
    </source>
</evidence>